<evidence type="ECO:0000313" key="1">
    <source>
        <dbReference type="EMBL" id="RHA74098.1"/>
    </source>
</evidence>
<reference evidence="1 2" key="1">
    <citation type="submission" date="2018-08" db="EMBL/GenBank/DDBJ databases">
        <title>A genome reference for cultivated species of the human gut microbiota.</title>
        <authorList>
            <person name="Zou Y."/>
            <person name="Xue W."/>
            <person name="Luo G."/>
        </authorList>
    </citation>
    <scope>NUCLEOTIDE SEQUENCE [LARGE SCALE GENOMIC DNA]</scope>
    <source>
        <strain evidence="1 2">AM42-30</strain>
    </source>
</reference>
<dbReference type="InterPro" id="IPR023214">
    <property type="entry name" value="HAD_sf"/>
</dbReference>
<dbReference type="Proteomes" id="UP000285740">
    <property type="component" value="Unassembled WGS sequence"/>
</dbReference>
<sequence length="77" mass="8791">MNSIIFVCSIICSEFSIVTYIVDRCKFLIYQDWIILYTTNSHFNQHIHTTIGVGDQENDISLLQNCDIGYAVGNAKE</sequence>
<protein>
    <submittedName>
        <fullName evidence="1">Uncharacterized protein</fullName>
    </submittedName>
</protein>
<dbReference type="EMBL" id="QSFV01000083">
    <property type="protein sequence ID" value="RHA74098.1"/>
    <property type="molecule type" value="Genomic_DNA"/>
</dbReference>
<dbReference type="SUPFAM" id="SSF56784">
    <property type="entry name" value="HAD-like"/>
    <property type="match status" value="1"/>
</dbReference>
<name>A0A413SXD2_9FIRM</name>
<feature type="non-terminal residue" evidence="1">
    <location>
        <position position="77"/>
    </location>
</feature>
<dbReference type="Gene3D" id="3.40.50.1000">
    <property type="entry name" value="HAD superfamily/HAD-like"/>
    <property type="match status" value="1"/>
</dbReference>
<accession>A0A413SXD2</accession>
<dbReference type="Pfam" id="PF08282">
    <property type="entry name" value="Hydrolase_3"/>
    <property type="match status" value="1"/>
</dbReference>
<dbReference type="InterPro" id="IPR036412">
    <property type="entry name" value="HAD-like_sf"/>
</dbReference>
<gene>
    <name evidence="1" type="ORF">DW918_12440</name>
</gene>
<proteinExistence type="predicted"/>
<organism evidence="1 2">
    <name type="scientific">Eubacterium ventriosum</name>
    <dbReference type="NCBI Taxonomy" id="39496"/>
    <lineage>
        <taxon>Bacteria</taxon>
        <taxon>Bacillati</taxon>
        <taxon>Bacillota</taxon>
        <taxon>Clostridia</taxon>
        <taxon>Eubacteriales</taxon>
        <taxon>Eubacteriaceae</taxon>
        <taxon>Eubacterium</taxon>
    </lineage>
</organism>
<evidence type="ECO:0000313" key="2">
    <source>
        <dbReference type="Proteomes" id="UP000285740"/>
    </source>
</evidence>
<comment type="caution">
    <text evidence="1">The sequence shown here is derived from an EMBL/GenBank/DDBJ whole genome shotgun (WGS) entry which is preliminary data.</text>
</comment>
<dbReference type="AlphaFoldDB" id="A0A413SXD2"/>